<evidence type="ECO:0000256" key="1">
    <source>
        <dbReference type="ARBA" id="ARBA00022801"/>
    </source>
</evidence>
<dbReference type="PANTHER" id="PTHR43674:SF2">
    <property type="entry name" value="BETA-UREIDOPROPIONASE"/>
    <property type="match status" value="1"/>
</dbReference>
<organism evidence="3 4">
    <name type="scientific">Mucilaginibacter calamicampi</name>
    <dbReference type="NCBI Taxonomy" id="1302352"/>
    <lineage>
        <taxon>Bacteria</taxon>
        <taxon>Pseudomonadati</taxon>
        <taxon>Bacteroidota</taxon>
        <taxon>Sphingobacteriia</taxon>
        <taxon>Sphingobacteriales</taxon>
        <taxon>Sphingobacteriaceae</taxon>
        <taxon>Mucilaginibacter</taxon>
    </lineage>
</organism>
<dbReference type="PANTHER" id="PTHR43674">
    <property type="entry name" value="NITRILASE C965.09-RELATED"/>
    <property type="match status" value="1"/>
</dbReference>
<dbReference type="Proteomes" id="UP001596958">
    <property type="component" value="Unassembled WGS sequence"/>
</dbReference>
<keyword evidence="4" id="KW-1185">Reference proteome</keyword>
<feature type="domain" description="CN hydrolase" evidence="2">
    <location>
        <begin position="1"/>
        <end position="245"/>
    </location>
</feature>
<dbReference type="InterPro" id="IPR050345">
    <property type="entry name" value="Aliph_Amidase/BUP"/>
</dbReference>
<gene>
    <name evidence="3" type="ORF">ACFQZS_10355</name>
</gene>
<dbReference type="EMBL" id="JBHTHU010000006">
    <property type="protein sequence ID" value="MFD0750546.1"/>
    <property type="molecule type" value="Genomic_DNA"/>
</dbReference>
<dbReference type="Pfam" id="PF00795">
    <property type="entry name" value="CN_hydrolase"/>
    <property type="match status" value="1"/>
</dbReference>
<dbReference type="GO" id="GO:0016787">
    <property type="term" value="F:hydrolase activity"/>
    <property type="evidence" value="ECO:0007669"/>
    <property type="project" value="UniProtKB-KW"/>
</dbReference>
<evidence type="ECO:0000313" key="4">
    <source>
        <dbReference type="Proteomes" id="UP001596958"/>
    </source>
</evidence>
<reference evidence="4" key="1">
    <citation type="journal article" date="2019" name="Int. J. Syst. Evol. Microbiol.">
        <title>The Global Catalogue of Microorganisms (GCM) 10K type strain sequencing project: providing services to taxonomists for standard genome sequencing and annotation.</title>
        <authorList>
            <consortium name="The Broad Institute Genomics Platform"/>
            <consortium name="The Broad Institute Genome Sequencing Center for Infectious Disease"/>
            <person name="Wu L."/>
            <person name="Ma J."/>
        </authorList>
    </citation>
    <scope>NUCLEOTIDE SEQUENCE [LARGE SCALE GENOMIC DNA]</scope>
    <source>
        <strain evidence="4">CCUG 63418</strain>
    </source>
</reference>
<dbReference type="SUPFAM" id="SSF56317">
    <property type="entry name" value="Carbon-nitrogen hydrolase"/>
    <property type="match status" value="1"/>
</dbReference>
<name>A0ABW2YWQ3_9SPHI</name>
<proteinExistence type="predicted"/>
<protein>
    <submittedName>
        <fullName evidence="3">Carbon-nitrogen hydrolase family protein</fullName>
    </submittedName>
</protein>
<accession>A0ABW2YWQ3</accession>
<evidence type="ECO:0000259" key="2">
    <source>
        <dbReference type="PROSITE" id="PS50263"/>
    </source>
</evidence>
<keyword evidence="1 3" id="KW-0378">Hydrolase</keyword>
<dbReference type="InterPro" id="IPR036526">
    <property type="entry name" value="C-N_Hydrolase_sf"/>
</dbReference>
<sequence length="268" mass="29395">MKIALASPPFPKSLSDGLDSLKDLTQKAAAQQAEIICFPESFLPGYPYEEFNVEKCSPETLQLALETAQGIAADNNIAIILPMDWYADGAYLNVAQVISPTGELLGYQTKNQLDPSEDDIWQAGTDRQIFLINGLKFGIVICHEGFRYPETARWAARRGAQVVFHPHCSGSNKSGVVPTEWGDKNSPYYEKAMMMRSIENAVYFASANYAFTYPDSASTVIAPDGSYMAHQPYTVPGVLVVDIDPALATGYLAKRYKNVPHGQGIQSL</sequence>
<dbReference type="RefSeq" id="WP_377099905.1">
    <property type="nucleotide sequence ID" value="NZ_JBHTHU010000006.1"/>
</dbReference>
<comment type="caution">
    <text evidence="3">The sequence shown here is derived from an EMBL/GenBank/DDBJ whole genome shotgun (WGS) entry which is preliminary data.</text>
</comment>
<dbReference type="CDD" id="cd07197">
    <property type="entry name" value="nitrilase"/>
    <property type="match status" value="1"/>
</dbReference>
<evidence type="ECO:0000313" key="3">
    <source>
        <dbReference type="EMBL" id="MFD0750546.1"/>
    </source>
</evidence>
<dbReference type="InterPro" id="IPR003010">
    <property type="entry name" value="C-N_Hydrolase"/>
</dbReference>
<dbReference type="Gene3D" id="3.60.110.10">
    <property type="entry name" value="Carbon-nitrogen hydrolase"/>
    <property type="match status" value="1"/>
</dbReference>
<dbReference type="PROSITE" id="PS50263">
    <property type="entry name" value="CN_HYDROLASE"/>
    <property type="match status" value="1"/>
</dbReference>